<dbReference type="GO" id="GO:0046872">
    <property type="term" value="F:metal ion binding"/>
    <property type="evidence" value="ECO:0007669"/>
    <property type="project" value="UniProtKB-KW"/>
</dbReference>
<keyword evidence="7" id="KW-0411">Iron-sulfur</keyword>
<dbReference type="Gene3D" id="3.80.30.20">
    <property type="entry name" value="tm_1862 like domain"/>
    <property type="match status" value="1"/>
</dbReference>
<evidence type="ECO:0000259" key="9">
    <source>
        <dbReference type="PROSITE" id="PS51332"/>
    </source>
</evidence>
<evidence type="ECO:0000313" key="11">
    <source>
        <dbReference type="EMBL" id="PIZ18069.1"/>
    </source>
</evidence>
<name>A0A2M7SF07_9BACT</name>
<dbReference type="GO" id="GO:0005829">
    <property type="term" value="C:cytosol"/>
    <property type="evidence" value="ECO:0007669"/>
    <property type="project" value="TreeGrafter"/>
</dbReference>
<dbReference type="InterPro" id="IPR006158">
    <property type="entry name" value="Cobalamin-bd"/>
</dbReference>
<dbReference type="SFLD" id="SFLDS00029">
    <property type="entry name" value="Radical_SAM"/>
    <property type="match status" value="1"/>
</dbReference>
<protein>
    <submittedName>
        <fullName evidence="11">B12-binding domain-containing radical SAM protein</fullName>
    </submittedName>
</protein>
<organism evidence="11 12">
    <name type="scientific">Candidatus Desantisbacteria bacterium CG_4_10_14_0_8_um_filter_48_22</name>
    <dbReference type="NCBI Taxonomy" id="1974543"/>
    <lineage>
        <taxon>Bacteria</taxon>
        <taxon>Candidatus Desantisiibacteriota</taxon>
    </lineage>
</organism>
<evidence type="ECO:0000256" key="3">
    <source>
        <dbReference type="ARBA" id="ARBA00022679"/>
    </source>
</evidence>
<dbReference type="Pfam" id="PF02310">
    <property type="entry name" value="B12-binding"/>
    <property type="match status" value="1"/>
</dbReference>
<feature type="transmembrane region" description="Helical" evidence="8">
    <location>
        <begin position="406"/>
        <end position="423"/>
    </location>
</feature>
<dbReference type="InterPro" id="IPR034466">
    <property type="entry name" value="Methyltransferase_Class_B"/>
</dbReference>
<dbReference type="Gene3D" id="3.40.50.280">
    <property type="entry name" value="Cobalamin-binding domain"/>
    <property type="match status" value="1"/>
</dbReference>
<keyword evidence="8" id="KW-0472">Membrane</keyword>
<dbReference type="PANTHER" id="PTHR43409">
    <property type="entry name" value="ANAEROBIC MAGNESIUM-PROTOPORPHYRIN IX MONOMETHYL ESTER CYCLASE-RELATED"/>
    <property type="match status" value="1"/>
</dbReference>
<accession>A0A2M7SF07</accession>
<dbReference type="InterPro" id="IPR023404">
    <property type="entry name" value="rSAM_horseshoe"/>
</dbReference>
<dbReference type="EMBL" id="PFMR01000041">
    <property type="protein sequence ID" value="PIZ18069.1"/>
    <property type="molecule type" value="Genomic_DNA"/>
</dbReference>
<keyword evidence="3" id="KW-0808">Transferase</keyword>
<sequence>MRILLISPGKDEDYAKRMGLAFKLPPLGITTVAGLTKPGIDIRLLDEQVEAIDFNDGADIVGISMMTAAAPRVYRLAEEFRRRGAKVVLGGPHASAVPEEAAQHCDAVVVGEAEGSWPRLIEDFEKGKLEKIYANAEKPSLAGLPEPRRDLYKKKAYLIKNTFQTTRGCPYACSFCSVSGVFGEQYRSKPVEDVVRSIEITKARFAGFIDDNICGNKKYSKELFKALIPLHVGWIGQASVNAAEDLELLQLAKKSGCVGLFMGFETLSQGSMGEIGKSQNKIAAFKDNIKRLHDHGIIVLGAFVFGFDSDDVDVFKRTVDFIYDAKLDLAQFTNLTPLPGTQLHKKLAAENRIIDTDWRHYDTESVVFKPAQMTPDQLWNGTGWAWNNFYSRGNILRRMMGMKFDIIRLGMYVVPLLIMNFGFKKALDFDNVVKNTFFKDPGIRNKD</sequence>
<dbReference type="PROSITE" id="PS51918">
    <property type="entry name" value="RADICAL_SAM"/>
    <property type="match status" value="1"/>
</dbReference>
<comment type="cofactor">
    <cofactor evidence="1">
        <name>[4Fe-4S] cluster</name>
        <dbReference type="ChEBI" id="CHEBI:49883"/>
    </cofactor>
</comment>
<dbReference type="InterPro" id="IPR006638">
    <property type="entry name" value="Elp3/MiaA/NifB-like_rSAM"/>
</dbReference>
<dbReference type="InterPro" id="IPR058240">
    <property type="entry name" value="rSAM_sf"/>
</dbReference>
<dbReference type="GO" id="GO:0051539">
    <property type="term" value="F:4 iron, 4 sulfur cluster binding"/>
    <property type="evidence" value="ECO:0007669"/>
    <property type="project" value="UniProtKB-KW"/>
</dbReference>
<evidence type="ECO:0000256" key="5">
    <source>
        <dbReference type="ARBA" id="ARBA00022723"/>
    </source>
</evidence>
<keyword evidence="5" id="KW-0479">Metal-binding</keyword>
<feature type="domain" description="B12-binding" evidence="9">
    <location>
        <begin position="1"/>
        <end position="131"/>
    </location>
</feature>
<evidence type="ECO:0000256" key="4">
    <source>
        <dbReference type="ARBA" id="ARBA00022691"/>
    </source>
</evidence>
<dbReference type="PANTHER" id="PTHR43409:SF7">
    <property type="entry name" value="BLL1977 PROTEIN"/>
    <property type="match status" value="1"/>
</dbReference>
<keyword evidence="6" id="KW-0408">Iron</keyword>
<evidence type="ECO:0000256" key="1">
    <source>
        <dbReference type="ARBA" id="ARBA00001966"/>
    </source>
</evidence>
<dbReference type="SFLD" id="SFLDG01123">
    <property type="entry name" value="methyltransferase_(Class_B)"/>
    <property type="match status" value="1"/>
</dbReference>
<evidence type="ECO:0000256" key="7">
    <source>
        <dbReference type="ARBA" id="ARBA00023014"/>
    </source>
</evidence>
<dbReference type="SMART" id="SM00729">
    <property type="entry name" value="Elp3"/>
    <property type="match status" value="1"/>
</dbReference>
<dbReference type="InterPro" id="IPR007197">
    <property type="entry name" value="rSAM"/>
</dbReference>
<dbReference type="PROSITE" id="PS51332">
    <property type="entry name" value="B12_BINDING"/>
    <property type="match status" value="1"/>
</dbReference>
<dbReference type="CDD" id="cd02068">
    <property type="entry name" value="radical_SAM_B12_BD"/>
    <property type="match status" value="1"/>
</dbReference>
<dbReference type="GO" id="GO:0031419">
    <property type="term" value="F:cobalamin binding"/>
    <property type="evidence" value="ECO:0007669"/>
    <property type="project" value="InterPro"/>
</dbReference>
<evidence type="ECO:0000256" key="8">
    <source>
        <dbReference type="SAM" id="Phobius"/>
    </source>
</evidence>
<dbReference type="AlphaFoldDB" id="A0A2M7SF07"/>
<keyword evidence="2" id="KW-0489">Methyltransferase</keyword>
<evidence type="ECO:0000256" key="6">
    <source>
        <dbReference type="ARBA" id="ARBA00023004"/>
    </source>
</evidence>
<keyword evidence="8" id="KW-0812">Transmembrane</keyword>
<dbReference type="Proteomes" id="UP000229307">
    <property type="component" value="Unassembled WGS sequence"/>
</dbReference>
<dbReference type="CDD" id="cd01335">
    <property type="entry name" value="Radical_SAM"/>
    <property type="match status" value="1"/>
</dbReference>
<comment type="caution">
    <text evidence="11">The sequence shown here is derived from an EMBL/GenBank/DDBJ whole genome shotgun (WGS) entry which is preliminary data.</text>
</comment>
<proteinExistence type="predicted"/>
<keyword evidence="8" id="KW-1133">Transmembrane helix</keyword>
<dbReference type="SUPFAM" id="SSF102114">
    <property type="entry name" value="Radical SAM enzymes"/>
    <property type="match status" value="1"/>
</dbReference>
<evidence type="ECO:0000256" key="2">
    <source>
        <dbReference type="ARBA" id="ARBA00022603"/>
    </source>
</evidence>
<evidence type="ECO:0000313" key="12">
    <source>
        <dbReference type="Proteomes" id="UP000229307"/>
    </source>
</evidence>
<dbReference type="GO" id="GO:0003824">
    <property type="term" value="F:catalytic activity"/>
    <property type="evidence" value="ECO:0007669"/>
    <property type="project" value="InterPro"/>
</dbReference>
<gene>
    <name evidence="11" type="ORF">COY52_01350</name>
</gene>
<reference evidence="12" key="1">
    <citation type="submission" date="2017-09" db="EMBL/GenBank/DDBJ databases">
        <title>Depth-based differentiation of microbial function through sediment-hosted aquifers and enrichment of novel symbionts in the deep terrestrial subsurface.</title>
        <authorList>
            <person name="Probst A.J."/>
            <person name="Ladd B."/>
            <person name="Jarett J.K."/>
            <person name="Geller-Mcgrath D.E."/>
            <person name="Sieber C.M.K."/>
            <person name="Emerson J.B."/>
            <person name="Anantharaman K."/>
            <person name="Thomas B.C."/>
            <person name="Malmstrom R."/>
            <person name="Stieglmeier M."/>
            <person name="Klingl A."/>
            <person name="Woyke T."/>
            <person name="Ryan C.M."/>
            <person name="Banfield J.F."/>
        </authorList>
    </citation>
    <scope>NUCLEOTIDE SEQUENCE [LARGE SCALE GENOMIC DNA]</scope>
</reference>
<feature type="domain" description="Radical SAM core" evidence="10">
    <location>
        <begin position="155"/>
        <end position="371"/>
    </location>
</feature>
<dbReference type="Pfam" id="PF04055">
    <property type="entry name" value="Radical_SAM"/>
    <property type="match status" value="1"/>
</dbReference>
<evidence type="ECO:0000259" key="10">
    <source>
        <dbReference type="PROSITE" id="PS51918"/>
    </source>
</evidence>
<dbReference type="InterPro" id="IPR051198">
    <property type="entry name" value="BchE-like"/>
</dbReference>
<keyword evidence="4" id="KW-0949">S-adenosyl-L-methionine</keyword>
<dbReference type="SFLD" id="SFLDG01082">
    <property type="entry name" value="B12-binding_domain_containing"/>
    <property type="match status" value="1"/>
</dbReference>